<dbReference type="AlphaFoldDB" id="A0AAN9W0Q0"/>
<dbReference type="EMBL" id="JAZDUA010000039">
    <property type="protein sequence ID" value="KAK7871462.1"/>
    <property type="molecule type" value="Genomic_DNA"/>
</dbReference>
<keyword evidence="1" id="KW-0732">Signal</keyword>
<keyword evidence="3" id="KW-1185">Reference proteome</keyword>
<sequence>MEHDYTVMSAHECHGKEGLPTRWLNVSLQRVSVDEVAISAIFELQAKLFNQDENDPSKTDQVIEYAMTQVCKKMKDRDSDVMNAFVDSVKGLSGCPIEAGEYLIENFKVMIKDLKPFLSEGLMILELDMVIDGNTVSCTSIDMKITPAED</sequence>
<organism evidence="2 3">
    <name type="scientific">Gryllus longicercus</name>
    <dbReference type="NCBI Taxonomy" id="2509291"/>
    <lineage>
        <taxon>Eukaryota</taxon>
        <taxon>Metazoa</taxon>
        <taxon>Ecdysozoa</taxon>
        <taxon>Arthropoda</taxon>
        <taxon>Hexapoda</taxon>
        <taxon>Insecta</taxon>
        <taxon>Pterygota</taxon>
        <taxon>Neoptera</taxon>
        <taxon>Polyneoptera</taxon>
        <taxon>Orthoptera</taxon>
        <taxon>Ensifera</taxon>
        <taxon>Gryllidea</taxon>
        <taxon>Grylloidea</taxon>
        <taxon>Gryllidae</taxon>
        <taxon>Gryllinae</taxon>
        <taxon>Gryllus</taxon>
    </lineage>
</organism>
<dbReference type="Gene3D" id="2.70.220.10">
    <property type="entry name" value="Ganglioside GM2 activator"/>
    <property type="match status" value="1"/>
</dbReference>
<dbReference type="SUPFAM" id="SSF63707">
    <property type="entry name" value="Ganglioside M2 (gm2) activator"/>
    <property type="match status" value="1"/>
</dbReference>
<dbReference type="Proteomes" id="UP001378592">
    <property type="component" value="Unassembled WGS sequence"/>
</dbReference>
<proteinExistence type="predicted"/>
<accession>A0AAN9W0Q0</accession>
<comment type="caution">
    <text evidence="2">The sequence shown here is derived from an EMBL/GenBank/DDBJ whole genome shotgun (WGS) entry which is preliminary data.</text>
</comment>
<gene>
    <name evidence="2" type="ORF">R5R35_010841</name>
</gene>
<reference evidence="2 3" key="1">
    <citation type="submission" date="2024-03" db="EMBL/GenBank/DDBJ databases">
        <title>The genome assembly and annotation of the cricket Gryllus longicercus Weissman &amp; Gray.</title>
        <authorList>
            <person name="Szrajer S."/>
            <person name="Gray D."/>
            <person name="Ylla G."/>
        </authorList>
    </citation>
    <scope>NUCLEOTIDE SEQUENCE [LARGE SCALE GENOMIC DNA]</scope>
    <source>
        <strain evidence="2">DAG 2021-001</strain>
        <tissue evidence="2">Whole body minus gut</tissue>
    </source>
</reference>
<evidence type="ECO:0000256" key="1">
    <source>
        <dbReference type="ARBA" id="ARBA00022729"/>
    </source>
</evidence>
<evidence type="ECO:0000313" key="3">
    <source>
        <dbReference type="Proteomes" id="UP001378592"/>
    </source>
</evidence>
<name>A0AAN9W0Q0_9ORTH</name>
<protein>
    <submittedName>
        <fullName evidence="2">Uncharacterized protein</fullName>
    </submittedName>
</protein>
<dbReference type="InterPro" id="IPR036846">
    <property type="entry name" value="GM2-AP_sf"/>
</dbReference>
<evidence type="ECO:0000313" key="2">
    <source>
        <dbReference type="EMBL" id="KAK7871462.1"/>
    </source>
</evidence>